<reference evidence="2 3" key="1">
    <citation type="submission" date="2018-10" db="EMBL/GenBank/DDBJ databases">
        <title>Butyricimonas faecalis sp. nov., isolated from human faeces and emended description of the genus Butyricimonas.</title>
        <authorList>
            <person name="Le Roy T."/>
            <person name="Van der Smissen P."/>
            <person name="Paquot A."/>
            <person name="Delzenne N."/>
            <person name="Muccioli G."/>
            <person name="Collet J.-F."/>
            <person name="Cani P.D."/>
        </authorList>
    </citation>
    <scope>NUCLEOTIDE SEQUENCE [LARGE SCALE GENOMIC DNA]</scope>
    <source>
        <strain evidence="2 3">H184</strain>
    </source>
</reference>
<dbReference type="KEGG" id="buy:D8S85_19075"/>
<evidence type="ECO:0000259" key="1">
    <source>
        <dbReference type="PROSITE" id="PS50042"/>
    </source>
</evidence>
<evidence type="ECO:0000313" key="2">
    <source>
        <dbReference type="EMBL" id="AZS31436.1"/>
    </source>
</evidence>
<dbReference type="RefSeq" id="WP_127075525.1">
    <property type="nucleotide sequence ID" value="NZ_CP032819.1"/>
</dbReference>
<feature type="domain" description="Cyclic nucleotide-binding" evidence="1">
    <location>
        <begin position="9"/>
        <end position="111"/>
    </location>
</feature>
<sequence>MNINDIINSIYPLPQLSLDTLAASISEVEYPKKFHLHREYKKETKSYFIKKGIVRAYAHKNDKEITFWFGQEGDLIFPLQTLFAGLGEYATVELLEDCVLYEIDLGRLQDLYRNDIHIANWGRRYAESACIKSEKLFIARQFKTSLERYQELINEYPSIIQRVPLGIIASYLGISQVNLSRIRAQMK</sequence>
<evidence type="ECO:0000313" key="3">
    <source>
        <dbReference type="Proteomes" id="UP000270673"/>
    </source>
</evidence>
<dbReference type="CDD" id="cd00038">
    <property type="entry name" value="CAP_ED"/>
    <property type="match status" value="1"/>
</dbReference>
<dbReference type="EMBL" id="CP032819">
    <property type="protein sequence ID" value="AZS31436.1"/>
    <property type="molecule type" value="Genomic_DNA"/>
</dbReference>
<dbReference type="SUPFAM" id="SSF51206">
    <property type="entry name" value="cAMP-binding domain-like"/>
    <property type="match status" value="1"/>
</dbReference>
<gene>
    <name evidence="2" type="ORF">D8S85_19075</name>
</gene>
<dbReference type="OrthoDB" id="680421at2"/>
<dbReference type="Pfam" id="PF00027">
    <property type="entry name" value="cNMP_binding"/>
    <property type="match status" value="1"/>
</dbReference>
<keyword evidence="3" id="KW-1185">Reference proteome</keyword>
<accession>A0A3S9VY19</accession>
<dbReference type="InterPro" id="IPR000595">
    <property type="entry name" value="cNMP-bd_dom"/>
</dbReference>
<dbReference type="Proteomes" id="UP000270673">
    <property type="component" value="Chromosome"/>
</dbReference>
<name>A0A3S9VY19_9BACT</name>
<protein>
    <submittedName>
        <fullName evidence="2">Crp/Fnr family transcriptional regulator</fullName>
    </submittedName>
</protein>
<organism evidence="2 3">
    <name type="scientific">Butyricimonas faecalis</name>
    <dbReference type="NCBI Taxonomy" id="2093856"/>
    <lineage>
        <taxon>Bacteria</taxon>
        <taxon>Pseudomonadati</taxon>
        <taxon>Bacteroidota</taxon>
        <taxon>Bacteroidia</taxon>
        <taxon>Bacteroidales</taxon>
        <taxon>Odoribacteraceae</taxon>
        <taxon>Butyricimonas</taxon>
    </lineage>
</organism>
<proteinExistence type="predicted"/>
<dbReference type="AlphaFoldDB" id="A0A3S9VY19"/>
<dbReference type="PROSITE" id="PS50042">
    <property type="entry name" value="CNMP_BINDING_3"/>
    <property type="match status" value="1"/>
</dbReference>
<dbReference type="InterPro" id="IPR014710">
    <property type="entry name" value="RmlC-like_jellyroll"/>
</dbReference>
<dbReference type="InterPro" id="IPR018490">
    <property type="entry name" value="cNMP-bd_dom_sf"/>
</dbReference>
<dbReference type="Gene3D" id="2.60.120.10">
    <property type="entry name" value="Jelly Rolls"/>
    <property type="match status" value="1"/>
</dbReference>